<dbReference type="PANTHER" id="PTHR21661">
    <property type="entry name" value="EPOXIDE HYDROLASE 1-RELATED"/>
    <property type="match status" value="1"/>
</dbReference>
<evidence type="ECO:0000313" key="6">
    <source>
        <dbReference type="Proteomes" id="UP001652445"/>
    </source>
</evidence>
<protein>
    <submittedName>
        <fullName evidence="5">Epoxide hydrolase</fullName>
    </submittedName>
</protein>
<dbReference type="PIRSF" id="PIRSF001112">
    <property type="entry name" value="Epoxide_hydrolase"/>
    <property type="match status" value="1"/>
</dbReference>
<comment type="similarity">
    <text evidence="1">Belongs to the peptidase S33 family.</text>
</comment>
<dbReference type="InterPro" id="IPR000639">
    <property type="entry name" value="Epox_hydrolase-like"/>
</dbReference>
<keyword evidence="6" id="KW-1185">Reference proteome</keyword>
<dbReference type="RefSeq" id="WP_262686554.1">
    <property type="nucleotide sequence ID" value="NZ_JAOQIO010000094.1"/>
</dbReference>
<accession>A0ABT2ULS7</accession>
<dbReference type="GO" id="GO:0016787">
    <property type="term" value="F:hydrolase activity"/>
    <property type="evidence" value="ECO:0007669"/>
    <property type="project" value="UniProtKB-KW"/>
</dbReference>
<dbReference type="Gene3D" id="3.40.50.1820">
    <property type="entry name" value="alpha/beta hydrolase"/>
    <property type="match status" value="1"/>
</dbReference>
<dbReference type="InterPro" id="IPR029058">
    <property type="entry name" value="AB_hydrolase_fold"/>
</dbReference>
<dbReference type="PRINTS" id="PR00412">
    <property type="entry name" value="EPOXHYDRLASE"/>
</dbReference>
<keyword evidence="2" id="KW-0058">Aromatic hydrocarbons catabolism</keyword>
<gene>
    <name evidence="5" type="ORF">OB236_26175</name>
</gene>
<evidence type="ECO:0000256" key="2">
    <source>
        <dbReference type="ARBA" id="ARBA00022797"/>
    </source>
</evidence>
<comment type="caution">
    <text evidence="5">The sequence shown here is derived from an EMBL/GenBank/DDBJ whole genome shotgun (WGS) entry which is preliminary data.</text>
</comment>
<name>A0ABT2ULS7_9BACL</name>
<evidence type="ECO:0000259" key="4">
    <source>
        <dbReference type="Pfam" id="PF06441"/>
    </source>
</evidence>
<evidence type="ECO:0000256" key="1">
    <source>
        <dbReference type="ARBA" id="ARBA00010088"/>
    </source>
</evidence>
<evidence type="ECO:0000256" key="3">
    <source>
        <dbReference type="ARBA" id="ARBA00022801"/>
    </source>
</evidence>
<dbReference type="InterPro" id="IPR010497">
    <property type="entry name" value="Epoxide_hydro_N"/>
</dbReference>
<dbReference type="EMBL" id="JAOQIO010000094">
    <property type="protein sequence ID" value="MCU6795605.1"/>
    <property type="molecule type" value="Genomic_DNA"/>
</dbReference>
<sequence>MAVERFQIHVSDEVLDDLQYRLNHVRWPDQLEDSAWEQGTELSYLQSLVAYWRDHFDWRVQEAKLNRFSQFRSNVDGIDVHFVHERGKGPNPLPIILTHGWPDSYLRYQKIIPFLTDPAAHGGDPEDVFDVIVPSLPGFGFSGRPDHRGVNNFHVSEMWAKLMTQELGYNKFAAAGGDIGSGVTRYLAANHPELLVGIHLTDIGIIRDLMTAQDPAGLSEEELQYKKNAQEWLALEGGYISIQSTRPQTVAYGLSDSPAGLAGWMIDKFRAWSDCKGDLRQRFSEDELLTHIMIYWVTNTIGSTARMYYENSHSLPPLGHIEVPTAVALFPADILLPPREWAERNLNITRWNAMPRGGHFPALEEPELLVKDIREFYRPFRTISNSLGKAGLRVV</sequence>
<feature type="domain" description="Epoxide hydrolase N-terminal" evidence="4">
    <location>
        <begin position="4"/>
        <end position="107"/>
    </location>
</feature>
<dbReference type="Pfam" id="PF06441">
    <property type="entry name" value="EHN"/>
    <property type="match status" value="1"/>
</dbReference>
<dbReference type="Proteomes" id="UP001652445">
    <property type="component" value="Unassembled WGS sequence"/>
</dbReference>
<organism evidence="5 6">
    <name type="scientific">Paenibacillus baimaensis</name>
    <dbReference type="NCBI Taxonomy" id="2982185"/>
    <lineage>
        <taxon>Bacteria</taxon>
        <taxon>Bacillati</taxon>
        <taxon>Bacillota</taxon>
        <taxon>Bacilli</taxon>
        <taxon>Bacillales</taxon>
        <taxon>Paenibacillaceae</taxon>
        <taxon>Paenibacillus</taxon>
    </lineage>
</organism>
<keyword evidence="3 5" id="KW-0378">Hydrolase</keyword>
<evidence type="ECO:0000313" key="5">
    <source>
        <dbReference type="EMBL" id="MCU6795605.1"/>
    </source>
</evidence>
<dbReference type="SUPFAM" id="SSF53474">
    <property type="entry name" value="alpha/beta-Hydrolases"/>
    <property type="match status" value="1"/>
</dbReference>
<reference evidence="5 6" key="1">
    <citation type="submission" date="2022-09" db="EMBL/GenBank/DDBJ databases">
        <authorList>
            <person name="Han X.L."/>
            <person name="Wang Q."/>
            <person name="Lu T."/>
        </authorList>
    </citation>
    <scope>NUCLEOTIDE SEQUENCE [LARGE SCALE GENOMIC DNA]</scope>
    <source>
        <strain evidence="5 6">WQ 127069</strain>
    </source>
</reference>
<proteinExistence type="inferred from homology"/>
<dbReference type="InterPro" id="IPR016292">
    <property type="entry name" value="Epoxide_hydrolase"/>
</dbReference>
<dbReference type="PANTHER" id="PTHR21661:SF35">
    <property type="entry name" value="EPOXIDE HYDROLASE"/>
    <property type="match status" value="1"/>
</dbReference>